<dbReference type="SUPFAM" id="SSF51998">
    <property type="entry name" value="PFL-like glycyl radical enzymes"/>
    <property type="match status" value="1"/>
</dbReference>
<sequence length="377" mass="41580">MNHPLMRYMKLVVRAIAYFTPRFKDVNELKSRLEKAVTLLSDITKLVENEGFTVFTTRITLPQSEIELTDLVKTLDYLGLVEEGILVSIGSQNVDKVGEKAVAETVLGGYYTSLIFNEGNPVESSRVFSKIIHGVSDADPSAATRIAVGFHGQPIETPYFPDSTSSGVEGVGFSFLYPDYLREAVNEGASIGEAFNMFSRSAASLFDAVKRAFRLRVVADFSLSPWKENSVVKLLETLGYRVLEPGFHYGLFELNKHIRMVAEASGAGVGFNEVMLPYAEDDELIKLGSKGVLTAYDLLSYTSICVAGPDMLAVPWSTEELSRFILDSYGVAATKKRPMALRVIPVNSEPLEAVDLGRFGKVPVIPYSRQESMLSKR</sequence>
<comment type="caution">
    <text evidence="1">The sequence shown here is derived from an EMBL/GenBank/DDBJ whole genome shotgun (WGS) entry which is preliminary data.</text>
</comment>
<dbReference type="Pfam" id="PF05167">
    <property type="entry name" value="DUF711"/>
    <property type="match status" value="1"/>
</dbReference>
<name>A0A7J3XYD1_9CREN</name>
<dbReference type="Gene3D" id="3.20.70.20">
    <property type="match status" value="1"/>
</dbReference>
<gene>
    <name evidence="1" type="ORF">ENM60_02700</name>
</gene>
<organism evidence="1">
    <name type="scientific">Thermogladius calderae</name>
    <dbReference type="NCBI Taxonomy" id="1200300"/>
    <lineage>
        <taxon>Archaea</taxon>
        <taxon>Thermoproteota</taxon>
        <taxon>Thermoprotei</taxon>
        <taxon>Desulfurococcales</taxon>
        <taxon>Desulfurococcaceae</taxon>
        <taxon>Thermogladius</taxon>
    </lineage>
</organism>
<dbReference type="InterPro" id="IPR007841">
    <property type="entry name" value="UPF0210"/>
</dbReference>
<protein>
    <submittedName>
        <fullName evidence="1">DUF711 family protein</fullName>
    </submittedName>
</protein>
<dbReference type="AlphaFoldDB" id="A0A7J3XYD1"/>
<proteinExistence type="predicted"/>
<dbReference type="EMBL" id="DRYK01000035">
    <property type="protein sequence ID" value="HHP67690.1"/>
    <property type="molecule type" value="Genomic_DNA"/>
</dbReference>
<dbReference type="PANTHER" id="PTHR37560:SF2">
    <property type="entry name" value="DUF711 DOMAIN-CONTAINING PROTEIN"/>
    <property type="match status" value="1"/>
</dbReference>
<dbReference type="PANTHER" id="PTHR37560">
    <property type="entry name" value="UPF0210 PROTEIN SPR0218"/>
    <property type="match status" value="1"/>
</dbReference>
<reference evidence="1" key="1">
    <citation type="journal article" date="2020" name="mSystems">
        <title>Genome- and Community-Level Interaction Insights into Carbon Utilization and Element Cycling Functions of Hydrothermarchaeota in Hydrothermal Sediment.</title>
        <authorList>
            <person name="Zhou Z."/>
            <person name="Liu Y."/>
            <person name="Xu W."/>
            <person name="Pan J."/>
            <person name="Luo Z.H."/>
            <person name="Li M."/>
        </authorList>
    </citation>
    <scope>NUCLEOTIDE SEQUENCE [LARGE SCALE GENOMIC DNA]</scope>
    <source>
        <strain evidence="1">SpSt-110</strain>
    </source>
</reference>
<evidence type="ECO:0000313" key="1">
    <source>
        <dbReference type="EMBL" id="HHP67690.1"/>
    </source>
</evidence>
<accession>A0A7J3XYD1</accession>